<comment type="caution">
    <text evidence="2">The sequence shown here is derived from an EMBL/GenBank/DDBJ whole genome shotgun (WGS) entry which is preliminary data.</text>
</comment>
<proteinExistence type="predicted"/>
<feature type="region of interest" description="Disordered" evidence="1">
    <location>
        <begin position="69"/>
        <end position="102"/>
    </location>
</feature>
<protein>
    <submittedName>
        <fullName evidence="2">Uncharacterized protein</fullName>
    </submittedName>
</protein>
<evidence type="ECO:0000256" key="1">
    <source>
        <dbReference type="SAM" id="MobiDB-lite"/>
    </source>
</evidence>
<accession>A0AAN9EB75</accession>
<dbReference type="EMBL" id="JAYWIO010000007">
    <property type="protein sequence ID" value="KAK7251084.1"/>
    <property type="molecule type" value="Genomic_DNA"/>
</dbReference>
<keyword evidence="3" id="KW-1185">Reference proteome</keyword>
<reference evidence="2 3" key="1">
    <citation type="submission" date="2024-01" db="EMBL/GenBank/DDBJ databases">
        <title>The genomes of 5 underutilized Papilionoideae crops provide insights into root nodulation and disease resistanc.</title>
        <authorList>
            <person name="Yuan L."/>
        </authorList>
    </citation>
    <scope>NUCLEOTIDE SEQUENCE [LARGE SCALE GENOMIC DNA]</scope>
    <source>
        <strain evidence="2">ZHUSHIDOU_FW_LH</strain>
        <tissue evidence="2">Leaf</tissue>
    </source>
</reference>
<sequence length="102" mass="11264">MTYLKGGDDAPILDTPSSDPLDQPATEASDDIDITAIVAAQVEAVDETHPHVDALEEPHPQLLRFALVEDEEEEDEEGSDPHSLKMRKKKLKKAQMKMQSGK</sequence>
<feature type="compositionally biased region" description="Basic residues" evidence="1">
    <location>
        <begin position="84"/>
        <end position="95"/>
    </location>
</feature>
<name>A0AAN9EB75_CROPI</name>
<gene>
    <name evidence="2" type="ORF">RIF29_33973</name>
</gene>
<evidence type="ECO:0000313" key="3">
    <source>
        <dbReference type="Proteomes" id="UP001372338"/>
    </source>
</evidence>
<organism evidence="2 3">
    <name type="scientific">Crotalaria pallida</name>
    <name type="common">Smooth rattlebox</name>
    <name type="synonym">Crotalaria striata</name>
    <dbReference type="NCBI Taxonomy" id="3830"/>
    <lineage>
        <taxon>Eukaryota</taxon>
        <taxon>Viridiplantae</taxon>
        <taxon>Streptophyta</taxon>
        <taxon>Embryophyta</taxon>
        <taxon>Tracheophyta</taxon>
        <taxon>Spermatophyta</taxon>
        <taxon>Magnoliopsida</taxon>
        <taxon>eudicotyledons</taxon>
        <taxon>Gunneridae</taxon>
        <taxon>Pentapetalae</taxon>
        <taxon>rosids</taxon>
        <taxon>fabids</taxon>
        <taxon>Fabales</taxon>
        <taxon>Fabaceae</taxon>
        <taxon>Papilionoideae</taxon>
        <taxon>50 kb inversion clade</taxon>
        <taxon>genistoids sensu lato</taxon>
        <taxon>core genistoids</taxon>
        <taxon>Crotalarieae</taxon>
        <taxon>Crotalaria</taxon>
    </lineage>
</organism>
<feature type="region of interest" description="Disordered" evidence="1">
    <location>
        <begin position="1"/>
        <end position="30"/>
    </location>
</feature>
<dbReference type="Proteomes" id="UP001372338">
    <property type="component" value="Unassembled WGS sequence"/>
</dbReference>
<evidence type="ECO:0000313" key="2">
    <source>
        <dbReference type="EMBL" id="KAK7251084.1"/>
    </source>
</evidence>
<dbReference type="AlphaFoldDB" id="A0AAN9EB75"/>
<feature type="compositionally biased region" description="Acidic residues" evidence="1">
    <location>
        <begin position="69"/>
        <end position="78"/>
    </location>
</feature>